<evidence type="ECO:0000256" key="1">
    <source>
        <dbReference type="SAM" id="Coils"/>
    </source>
</evidence>
<dbReference type="EMBL" id="CP012672">
    <property type="protein sequence ID" value="AUX37622.1"/>
    <property type="molecule type" value="Genomic_DNA"/>
</dbReference>
<dbReference type="InterPro" id="IPR027417">
    <property type="entry name" value="P-loop_NTPase"/>
</dbReference>
<evidence type="ECO:0008006" key="4">
    <source>
        <dbReference type="Google" id="ProtNLM"/>
    </source>
</evidence>
<organism evidence="2 3">
    <name type="scientific">Sorangium cellulosum</name>
    <name type="common">Polyangium cellulosum</name>
    <dbReference type="NCBI Taxonomy" id="56"/>
    <lineage>
        <taxon>Bacteria</taxon>
        <taxon>Pseudomonadati</taxon>
        <taxon>Myxococcota</taxon>
        <taxon>Polyangia</taxon>
        <taxon>Polyangiales</taxon>
        <taxon>Polyangiaceae</taxon>
        <taxon>Sorangium</taxon>
    </lineage>
</organism>
<keyword evidence="1" id="KW-0175">Coiled coil</keyword>
<feature type="coiled-coil region" evidence="1">
    <location>
        <begin position="375"/>
        <end position="409"/>
    </location>
</feature>
<protein>
    <recommendedName>
        <fullName evidence="4">Rad50/SbcC-type AAA domain-containing protein</fullName>
    </recommendedName>
</protein>
<evidence type="ECO:0000313" key="2">
    <source>
        <dbReference type="EMBL" id="AUX37622.1"/>
    </source>
</evidence>
<dbReference type="RefSeq" id="WP_129580223.1">
    <property type="nucleotide sequence ID" value="NZ_CP012672.1"/>
</dbReference>
<reference evidence="2 3" key="1">
    <citation type="submission" date="2015-09" db="EMBL/GenBank/DDBJ databases">
        <title>Sorangium comparison.</title>
        <authorList>
            <person name="Zaburannyi N."/>
            <person name="Bunk B."/>
            <person name="Overmann J."/>
            <person name="Mueller R."/>
        </authorList>
    </citation>
    <scope>NUCLEOTIDE SEQUENCE [LARGE SCALE GENOMIC DNA]</scope>
    <source>
        <strain evidence="2 3">So ce836</strain>
    </source>
</reference>
<sequence>MSARTVRVGLVERFSHHELVDQLDLRPGVNVVVGSKDTGKTGWLRTISFLLGDTDGPEGALGAGIAGKFDSARLRLHIGPDEEVVLERRWKEAGAKHKVFINGDGIASGGFSEWMQKKLGVPLVRFPRGNPYSGATWPELSWRMLFRHVYREERFWADLADKQPEREQHACLLQFLGAAKRLYPEELGEEIRLRQDLLRLRARRDQFEDVLQQAAKGLLADPSLSNAVTRDSIAAGIERLRAEVERLGRQREEILADAITPKAGSSPQGLDLDLQLAEQRVSLIAEHERVAGALAAIARRLGELTTYRTNVSAELTRIKRVAVAEEVFRPLSVTRCPHCDQKVSPAGVAPGTCFVCHQHLAWEPTSGGRGATRRLAFEHEQLEGETEELDDLVKRLQSEQSELAHVLRRLDASLSEIDVRLRPVRAALAAAPPVGLEATATRVGQVEERIAQLLRLQETLDQRDKLTEQIDTLEAKAQTTGAHVEEKSAGVEFEKMSQELTDGINEYLNLLNEGDAGRWMHEPLRFRINDRSFKLLVGEASWSSVGATSVGMVLLAYHYALLKLSGREDRNYPGLALIDFPMTLADGTSIANKENYLVEPFVALAKANAATQSIICGRSFKGLKGAHRIQLSEVWTQGVVPALTFEALPPAGPRELDLTVAAHFHSRQEQVMMVLDQAEVARLAKLLPDLGAAIAAGRSWPGKDVTVRWSGGTYVTKLVHHIDNGNVKFTVRKREAKRLWDYLNELLRGTNPERDFAARYSLGTQGVLDEFFVDFRMTPPTI</sequence>
<name>A0A4V0NHR8_SORCE</name>
<dbReference type="Gene3D" id="3.40.50.300">
    <property type="entry name" value="P-loop containing nucleotide triphosphate hydrolases"/>
    <property type="match status" value="1"/>
</dbReference>
<accession>A0A4V0NHR8</accession>
<dbReference type="Proteomes" id="UP000295497">
    <property type="component" value="Chromosome"/>
</dbReference>
<proteinExistence type="predicted"/>
<dbReference type="AlphaFoldDB" id="A0A4V0NHR8"/>
<evidence type="ECO:0000313" key="3">
    <source>
        <dbReference type="Proteomes" id="UP000295497"/>
    </source>
</evidence>
<gene>
    <name evidence="2" type="ORF">SOCE836_098520</name>
</gene>